<dbReference type="CDD" id="cd12108">
    <property type="entry name" value="Hr-like"/>
    <property type="match status" value="1"/>
</dbReference>
<dbReference type="Proteomes" id="UP001215598">
    <property type="component" value="Unassembled WGS sequence"/>
</dbReference>
<organism evidence="2 3">
    <name type="scientific">Mycena metata</name>
    <dbReference type="NCBI Taxonomy" id="1033252"/>
    <lineage>
        <taxon>Eukaryota</taxon>
        <taxon>Fungi</taxon>
        <taxon>Dikarya</taxon>
        <taxon>Basidiomycota</taxon>
        <taxon>Agaricomycotina</taxon>
        <taxon>Agaricomycetes</taxon>
        <taxon>Agaricomycetidae</taxon>
        <taxon>Agaricales</taxon>
        <taxon>Marasmiineae</taxon>
        <taxon>Mycenaceae</taxon>
        <taxon>Mycena</taxon>
    </lineage>
</organism>
<feature type="domain" description="Hemerythrin-like" evidence="1">
    <location>
        <begin position="25"/>
        <end position="117"/>
    </location>
</feature>
<dbReference type="InterPro" id="IPR012312">
    <property type="entry name" value="Hemerythrin-like"/>
</dbReference>
<sequence length="150" mass="16744">MPAPYLLLDMPPADFTNMFDYQTKNMAAVHNSFIQGINAMVAHAPKITPVKVQPFMIFSLAVVETIHHHHDMEETFLFPELKKKLGAGVLSQNVAQHKEFVPQLLELKEYLAAVKAGGAHDGQLLVQVVHSSGDTMMQPVFSTSYTRDRI</sequence>
<evidence type="ECO:0000259" key="1">
    <source>
        <dbReference type="Pfam" id="PF01814"/>
    </source>
</evidence>
<dbReference type="PANTHER" id="PTHR38048:SF2">
    <property type="entry name" value="HEMERYTHRIN-LIKE DOMAIN-CONTAINING PROTEIN"/>
    <property type="match status" value="1"/>
</dbReference>
<evidence type="ECO:0000313" key="2">
    <source>
        <dbReference type="EMBL" id="KAJ7769457.1"/>
    </source>
</evidence>
<dbReference type="InterPro" id="IPR053206">
    <property type="entry name" value="Dimeric_xanthone_biosynth"/>
</dbReference>
<dbReference type="PANTHER" id="PTHR38048">
    <property type="entry name" value="EXPRESSED PROTEIN"/>
    <property type="match status" value="1"/>
</dbReference>
<dbReference type="AlphaFoldDB" id="A0AAD7JQ05"/>
<accession>A0AAD7JQ05</accession>
<name>A0AAD7JQ05_9AGAR</name>
<protein>
    <recommendedName>
        <fullName evidence="1">Hemerythrin-like domain-containing protein</fullName>
    </recommendedName>
</protein>
<evidence type="ECO:0000313" key="3">
    <source>
        <dbReference type="Proteomes" id="UP001215598"/>
    </source>
</evidence>
<gene>
    <name evidence="2" type="ORF">B0H16DRAFT_1715913</name>
</gene>
<comment type="caution">
    <text evidence="2">The sequence shown here is derived from an EMBL/GenBank/DDBJ whole genome shotgun (WGS) entry which is preliminary data.</text>
</comment>
<dbReference type="Gene3D" id="1.20.120.520">
    <property type="entry name" value="nmb1532 protein domain like"/>
    <property type="match status" value="1"/>
</dbReference>
<dbReference type="EMBL" id="JARKIB010000018">
    <property type="protein sequence ID" value="KAJ7769457.1"/>
    <property type="molecule type" value="Genomic_DNA"/>
</dbReference>
<dbReference type="Pfam" id="PF01814">
    <property type="entry name" value="Hemerythrin"/>
    <property type="match status" value="1"/>
</dbReference>
<reference evidence="2" key="1">
    <citation type="submission" date="2023-03" db="EMBL/GenBank/DDBJ databases">
        <title>Massive genome expansion in bonnet fungi (Mycena s.s.) driven by repeated elements and novel gene families across ecological guilds.</title>
        <authorList>
            <consortium name="Lawrence Berkeley National Laboratory"/>
            <person name="Harder C.B."/>
            <person name="Miyauchi S."/>
            <person name="Viragh M."/>
            <person name="Kuo A."/>
            <person name="Thoen E."/>
            <person name="Andreopoulos B."/>
            <person name="Lu D."/>
            <person name="Skrede I."/>
            <person name="Drula E."/>
            <person name="Henrissat B."/>
            <person name="Morin E."/>
            <person name="Kohler A."/>
            <person name="Barry K."/>
            <person name="LaButti K."/>
            <person name="Morin E."/>
            <person name="Salamov A."/>
            <person name="Lipzen A."/>
            <person name="Mereny Z."/>
            <person name="Hegedus B."/>
            <person name="Baldrian P."/>
            <person name="Stursova M."/>
            <person name="Weitz H."/>
            <person name="Taylor A."/>
            <person name="Grigoriev I.V."/>
            <person name="Nagy L.G."/>
            <person name="Martin F."/>
            <person name="Kauserud H."/>
        </authorList>
    </citation>
    <scope>NUCLEOTIDE SEQUENCE</scope>
    <source>
        <strain evidence="2">CBHHK182m</strain>
    </source>
</reference>
<keyword evidence="3" id="KW-1185">Reference proteome</keyword>
<proteinExistence type="predicted"/>